<evidence type="ECO:0000313" key="1">
    <source>
        <dbReference type="EMBL" id="OIQ82938.1"/>
    </source>
</evidence>
<dbReference type="SUPFAM" id="SSF110296">
    <property type="entry name" value="Oligoxyloglucan reducing end-specific cellobiohydrolase"/>
    <property type="match status" value="1"/>
</dbReference>
<proteinExistence type="predicted"/>
<dbReference type="Gene3D" id="2.130.10.10">
    <property type="entry name" value="YVTN repeat-like/Quinoprotein amine dehydrogenase"/>
    <property type="match status" value="1"/>
</dbReference>
<dbReference type="CDD" id="cd15482">
    <property type="entry name" value="Sialidase_non-viral"/>
    <property type="match status" value="1"/>
</dbReference>
<dbReference type="AlphaFoldDB" id="A0A1J5QI63"/>
<name>A0A1J5QI63_9ZZZZ</name>
<organism evidence="1">
    <name type="scientific">mine drainage metagenome</name>
    <dbReference type="NCBI Taxonomy" id="410659"/>
    <lineage>
        <taxon>unclassified sequences</taxon>
        <taxon>metagenomes</taxon>
        <taxon>ecological metagenomes</taxon>
    </lineage>
</organism>
<sequence length="401" mass="41451">MSIIRRMVAITGVLLTLTSCAFGTNSEAAPVITVSPTATTPTHVDLYANASAGNSGGPVGGILPNGAGWVLTTIGLEFTVDGGNTFGRMDYPIPVSTITDFAFIGPHDVVVGVKDFFPIMKVSNDAGATWKSLTLPAGSGNAGFARLRTKDKTIIGMIVTDVSSSNYSDAEWYATSDNGATWTHHSMPSGGVITQAGSILWLTAGPQSTSLYRSVDLGMTWLKVSIPTAASNDGAALTVSGMLKNGNVVLVATTPNVGLVATTPSGHAAAPPNLTIYVSSNSGVSWEPLIYMALDGQLGSGIPIASQIIGNMIWLGVAPHGRIFLVSSDGSLTTTSSLKALHSGDWIDSIGASGNSSAWVSTTKSECPSGKTSCRQVHTLIKTDDNGKTWSLVDLARMPTS</sequence>
<dbReference type="InterPro" id="IPR015943">
    <property type="entry name" value="WD40/YVTN_repeat-like_dom_sf"/>
</dbReference>
<reference evidence="1" key="1">
    <citation type="submission" date="2016-10" db="EMBL/GenBank/DDBJ databases">
        <title>Sequence of Gallionella enrichment culture.</title>
        <authorList>
            <person name="Poehlein A."/>
            <person name="Muehling M."/>
            <person name="Daniel R."/>
        </authorList>
    </citation>
    <scope>NUCLEOTIDE SEQUENCE</scope>
</reference>
<comment type="caution">
    <text evidence="1">The sequence shown here is derived from an EMBL/GenBank/DDBJ whole genome shotgun (WGS) entry which is preliminary data.</text>
</comment>
<protein>
    <submittedName>
        <fullName evidence="1">BNR/Asp-box repeat protein</fullName>
    </submittedName>
</protein>
<accession>A0A1J5QI63</accession>
<dbReference type="PROSITE" id="PS51257">
    <property type="entry name" value="PROKAR_LIPOPROTEIN"/>
    <property type="match status" value="1"/>
</dbReference>
<dbReference type="EMBL" id="MLJW01000752">
    <property type="protein sequence ID" value="OIQ82938.1"/>
    <property type="molecule type" value="Genomic_DNA"/>
</dbReference>
<gene>
    <name evidence="1" type="ORF">GALL_352690</name>
</gene>